<sequence length="373" mass="40466">MLVLTGLLVPALSSAQGDYERLLSAHAAPYHHYIEGGDDKGSSYQAYLQDSMANVDQYGKGARSGSYENLIARYRRILGEPLPAGDSEKPSGAEHPQVSFAGKEVSTSGSDKAGFVGYLDFAMHSQGFRAAGGDYEKYVGPYPESLRGDEQFADAETKRAEAARSLGLGLAARQTGSGLAELTAEDQEQQIQRLNSELASERAHLKKELETEKQRLRQELADEAEEQSSVRANAGYENAHGPAVLATIPVGKKPLLVGAGTLAAGMLVMTFAVRRYGGTLSGVEIPGGLLGRFMTLPVGDESSVQRIDKESVREIYIPLSRLRRFLTGCRSYHALKKLENVHAFPILSRRTSDIDSWKEDEVRPDSLCSIVSA</sequence>
<feature type="coiled-coil region" evidence="1">
    <location>
        <begin position="177"/>
        <end position="233"/>
    </location>
</feature>
<evidence type="ECO:0000256" key="1">
    <source>
        <dbReference type="SAM" id="Coils"/>
    </source>
</evidence>
<gene>
    <name evidence="4" type="ORF">AK812_SmicGene18895</name>
</gene>
<protein>
    <submittedName>
        <fullName evidence="4">Uncharacterized protein</fullName>
    </submittedName>
</protein>
<keyword evidence="3" id="KW-0732">Signal</keyword>
<evidence type="ECO:0000313" key="4">
    <source>
        <dbReference type="EMBL" id="OLP98648.1"/>
    </source>
</evidence>
<dbReference type="Proteomes" id="UP000186817">
    <property type="component" value="Unassembled WGS sequence"/>
</dbReference>
<dbReference type="OrthoDB" id="427887at2759"/>
<dbReference type="EMBL" id="LSRX01000390">
    <property type="protein sequence ID" value="OLP98648.1"/>
    <property type="molecule type" value="Genomic_DNA"/>
</dbReference>
<evidence type="ECO:0000256" key="3">
    <source>
        <dbReference type="SAM" id="SignalP"/>
    </source>
</evidence>
<keyword evidence="1" id="KW-0175">Coiled coil</keyword>
<keyword evidence="5" id="KW-1185">Reference proteome</keyword>
<evidence type="ECO:0000256" key="2">
    <source>
        <dbReference type="SAM" id="MobiDB-lite"/>
    </source>
</evidence>
<reference evidence="4 5" key="1">
    <citation type="submission" date="2016-02" db="EMBL/GenBank/DDBJ databases">
        <title>Genome analysis of coral dinoflagellate symbionts highlights evolutionary adaptations to a symbiotic lifestyle.</title>
        <authorList>
            <person name="Aranda M."/>
            <person name="Li Y."/>
            <person name="Liew Y.J."/>
            <person name="Baumgarten S."/>
            <person name="Simakov O."/>
            <person name="Wilson M."/>
            <person name="Piel J."/>
            <person name="Ashoor H."/>
            <person name="Bougouffa S."/>
            <person name="Bajic V.B."/>
            <person name="Ryu T."/>
            <person name="Ravasi T."/>
            <person name="Bayer T."/>
            <person name="Micklem G."/>
            <person name="Kim H."/>
            <person name="Bhak J."/>
            <person name="Lajeunesse T.C."/>
            <person name="Voolstra C.R."/>
        </authorList>
    </citation>
    <scope>NUCLEOTIDE SEQUENCE [LARGE SCALE GENOMIC DNA]</scope>
    <source>
        <strain evidence="4 5">CCMP2467</strain>
    </source>
</reference>
<dbReference type="AlphaFoldDB" id="A0A1Q9DU34"/>
<evidence type="ECO:0000313" key="5">
    <source>
        <dbReference type="Proteomes" id="UP000186817"/>
    </source>
</evidence>
<feature type="chain" id="PRO_5013045177" evidence="3">
    <location>
        <begin position="16"/>
        <end position="373"/>
    </location>
</feature>
<feature type="region of interest" description="Disordered" evidence="2">
    <location>
        <begin position="82"/>
        <end position="108"/>
    </location>
</feature>
<feature type="signal peptide" evidence="3">
    <location>
        <begin position="1"/>
        <end position="15"/>
    </location>
</feature>
<accession>A0A1Q9DU34</accession>
<organism evidence="4 5">
    <name type="scientific">Symbiodinium microadriaticum</name>
    <name type="common">Dinoflagellate</name>
    <name type="synonym">Zooxanthella microadriatica</name>
    <dbReference type="NCBI Taxonomy" id="2951"/>
    <lineage>
        <taxon>Eukaryota</taxon>
        <taxon>Sar</taxon>
        <taxon>Alveolata</taxon>
        <taxon>Dinophyceae</taxon>
        <taxon>Suessiales</taxon>
        <taxon>Symbiodiniaceae</taxon>
        <taxon>Symbiodinium</taxon>
    </lineage>
</organism>
<comment type="caution">
    <text evidence="4">The sequence shown here is derived from an EMBL/GenBank/DDBJ whole genome shotgun (WGS) entry which is preliminary data.</text>
</comment>
<name>A0A1Q9DU34_SYMMI</name>
<proteinExistence type="predicted"/>